<evidence type="ECO:0000256" key="1">
    <source>
        <dbReference type="SAM" id="MobiDB-lite"/>
    </source>
</evidence>
<organism evidence="2 3">
    <name type="scientific">Ephemerocybe angulata</name>
    <dbReference type="NCBI Taxonomy" id="980116"/>
    <lineage>
        <taxon>Eukaryota</taxon>
        <taxon>Fungi</taxon>
        <taxon>Dikarya</taxon>
        <taxon>Basidiomycota</taxon>
        <taxon>Agaricomycotina</taxon>
        <taxon>Agaricomycetes</taxon>
        <taxon>Agaricomycetidae</taxon>
        <taxon>Agaricales</taxon>
        <taxon>Agaricineae</taxon>
        <taxon>Psathyrellaceae</taxon>
        <taxon>Ephemerocybe</taxon>
    </lineage>
</organism>
<comment type="caution">
    <text evidence="2">The sequence shown here is derived from an EMBL/GenBank/DDBJ whole genome shotgun (WGS) entry which is preliminary data.</text>
</comment>
<name>A0A8H6HUJ6_9AGAR</name>
<reference evidence="2 3" key="1">
    <citation type="submission" date="2020-07" db="EMBL/GenBank/DDBJ databases">
        <title>Comparative genomics of pyrophilous fungi reveals a link between fire events and developmental genes.</title>
        <authorList>
            <consortium name="DOE Joint Genome Institute"/>
            <person name="Steindorff A.S."/>
            <person name="Carver A."/>
            <person name="Calhoun S."/>
            <person name="Stillman K."/>
            <person name="Liu H."/>
            <person name="Lipzen A."/>
            <person name="Pangilinan J."/>
            <person name="Labutti K."/>
            <person name="Bruns T.D."/>
            <person name="Grigoriev I.V."/>
        </authorList>
    </citation>
    <scope>NUCLEOTIDE SEQUENCE [LARGE SCALE GENOMIC DNA]</scope>
    <source>
        <strain evidence="2 3">CBS 144469</strain>
    </source>
</reference>
<dbReference type="AlphaFoldDB" id="A0A8H6HUJ6"/>
<feature type="region of interest" description="Disordered" evidence="1">
    <location>
        <begin position="1"/>
        <end position="29"/>
    </location>
</feature>
<dbReference type="Proteomes" id="UP000521943">
    <property type="component" value="Unassembled WGS sequence"/>
</dbReference>
<evidence type="ECO:0000313" key="3">
    <source>
        <dbReference type="Proteomes" id="UP000521943"/>
    </source>
</evidence>
<accession>A0A8H6HUJ6</accession>
<feature type="compositionally biased region" description="Basic residues" evidence="1">
    <location>
        <begin position="1"/>
        <end position="12"/>
    </location>
</feature>
<dbReference type="EMBL" id="JACGCI010000039">
    <property type="protein sequence ID" value="KAF6753478.1"/>
    <property type="molecule type" value="Genomic_DNA"/>
</dbReference>
<evidence type="ECO:0000313" key="2">
    <source>
        <dbReference type="EMBL" id="KAF6753478.1"/>
    </source>
</evidence>
<protein>
    <submittedName>
        <fullName evidence="2">Uncharacterized protein</fullName>
    </submittedName>
</protein>
<proteinExistence type="predicted"/>
<gene>
    <name evidence="2" type="ORF">DFP72DRAFT_407108</name>
</gene>
<sequence>MLKRRGRLHRHPIPNPSTGTSQRRPTKLARRARRWRIRRGRGTHPLHTILLPSPIIPPIPRIAIAVINPTLRSTTMKPPPPPPSSRECNRPVRMVPARARRRYRDTHPTRVYRNTGRGKRGRICGVVRAVAGVYEAAGLCEAFLQFTIASLAFDDAVDIACEEDGETDADDYKVHYHVPRAEIEMRMIGRGWCGTVGRDCMGSETVWSMRIEEGGPKQRDIFIDMNRETRCCLIKGVSDAGID</sequence>
<keyword evidence="3" id="KW-1185">Reference proteome</keyword>